<feature type="transmembrane region" description="Helical" evidence="14">
    <location>
        <begin position="58"/>
        <end position="78"/>
    </location>
</feature>
<comment type="similarity">
    <text evidence="3 14">Belongs to the ALG10 glucosyltransferase family.</text>
</comment>
<dbReference type="EMBL" id="LR743599">
    <property type="protein sequence ID" value="CAA2630132.1"/>
    <property type="molecule type" value="Genomic_DNA"/>
</dbReference>
<evidence type="ECO:0000256" key="6">
    <source>
        <dbReference type="ARBA" id="ARBA00022676"/>
    </source>
</evidence>
<comment type="catalytic activity">
    <reaction evidence="13">
        <text>an alpha-D-Glc-(1-&gt;3)-alpha-D-Glc-(1-&gt;3)-alpha-D-Man-(1-&gt;2)-alpha-D-Man-(1-&gt;2)-alpha-D-Man-(1-&gt;3)-[alpha-D-Man-(1-&gt;2)-alpha-D-Man-(1-&gt;3)-[alpha-D-Man-(1-&gt;2)-alpha-D-Man-(1-&gt;6)]-alpha-D-Man-(1-&gt;6)]-beta-D-Man-(1-&gt;4)-beta-D-GlcNAc-(1-&gt;4)-alpha-D-GlcNAc-diphospho-di-trans,poly-cis-dolichol + a di-trans,poly-cis-dolichyl beta-D-glucosyl phosphate = a alpha-D-Glc-(1-&gt;2)-alpha-D-Glc-(1-&gt;3)-alpha-D-Glc-(1-&gt;3)-alpha-D-Man-(1-&gt;2)-alpha-D-Man-(1-&gt;2)-alpha-D-Man-(1-&gt;3)-[alpha-D-Man-(1-&gt;2)-alpha-D-Man-(1-&gt;3)-[alpha-D-Man-(1-&gt;2)-alpha-D-Man-(1-&gt;6)]-alpha-D-Man-(1-&gt;6)]-beta-D-Man-(1-&gt;4)-beta-D-GlcNAc-(1-&gt;4)-alpha-D-GlcNAc-diphospho-di-trans,poly-cis-dolichol + a di-trans,poly-cis-dolichyl phosphate + H(+)</text>
        <dbReference type="Rhea" id="RHEA:29543"/>
        <dbReference type="Rhea" id="RHEA-COMP:19498"/>
        <dbReference type="Rhea" id="RHEA-COMP:19502"/>
        <dbReference type="Rhea" id="RHEA-COMP:19512"/>
        <dbReference type="Rhea" id="RHEA-COMP:19522"/>
        <dbReference type="ChEBI" id="CHEBI:15378"/>
        <dbReference type="ChEBI" id="CHEBI:57525"/>
        <dbReference type="ChEBI" id="CHEBI:57683"/>
        <dbReference type="ChEBI" id="CHEBI:132522"/>
        <dbReference type="ChEBI" id="CHEBI:132523"/>
        <dbReference type="EC" id="2.4.1.256"/>
    </reaction>
    <physiologicalReaction direction="left-to-right" evidence="13">
        <dbReference type="Rhea" id="RHEA:29544"/>
    </physiologicalReaction>
</comment>
<evidence type="ECO:0000313" key="18">
    <source>
        <dbReference type="Proteomes" id="UP001189122"/>
    </source>
</evidence>
<dbReference type="EC" id="2.4.1.256" evidence="4 14"/>
<feature type="transmembrane region" description="Helical" evidence="14">
    <location>
        <begin position="395"/>
        <end position="416"/>
    </location>
</feature>
<dbReference type="GO" id="GO:0005789">
    <property type="term" value="C:endoplasmic reticulum membrane"/>
    <property type="evidence" value="ECO:0007669"/>
    <property type="project" value="UniProtKB-SubCell"/>
</dbReference>
<dbReference type="AlphaFoldDB" id="A0A7I8JI06"/>
<comment type="caution">
    <text evidence="14">Lacks conserved residue(s) required for the propagation of feature annotation.</text>
</comment>
<feature type="transmembrane region" description="Helical" evidence="14">
    <location>
        <begin position="98"/>
        <end position="115"/>
    </location>
</feature>
<feature type="compositionally biased region" description="Basic and acidic residues" evidence="15">
    <location>
        <begin position="495"/>
        <end position="504"/>
    </location>
</feature>
<proteinExistence type="inferred from homology"/>
<reference evidence="17 18" key="1">
    <citation type="submission" date="2019-12" db="EMBL/GenBank/DDBJ databases">
        <authorList>
            <person name="Scholz U."/>
            <person name="Mascher M."/>
            <person name="Fiebig A."/>
        </authorList>
    </citation>
    <scope>NUCLEOTIDE SEQUENCE</scope>
</reference>
<feature type="region of interest" description="Disordered" evidence="15">
    <location>
        <begin position="482"/>
        <end position="504"/>
    </location>
</feature>
<dbReference type="InterPro" id="IPR016900">
    <property type="entry name" value="Alg10"/>
</dbReference>
<keyword evidence="11 14" id="KW-0472">Membrane</keyword>
<evidence type="ECO:0000256" key="4">
    <source>
        <dbReference type="ARBA" id="ARBA00011967"/>
    </source>
</evidence>
<evidence type="ECO:0000256" key="10">
    <source>
        <dbReference type="ARBA" id="ARBA00022989"/>
    </source>
</evidence>
<feature type="chain" id="PRO_5029907726" description="Dol-P-Glc:Glc(2)Man(9)GlcNAc(2)-PP-Dol alpha-1,2-glucosyltransferase" evidence="16">
    <location>
        <begin position="24"/>
        <end position="504"/>
    </location>
</feature>
<feature type="transmembrane region" description="Helical" evidence="14">
    <location>
        <begin position="314"/>
        <end position="331"/>
    </location>
</feature>
<evidence type="ECO:0000256" key="2">
    <source>
        <dbReference type="ARBA" id="ARBA00004922"/>
    </source>
</evidence>
<feature type="transmembrane region" description="Helical" evidence="14">
    <location>
        <begin position="124"/>
        <end position="146"/>
    </location>
</feature>
<evidence type="ECO:0000256" key="15">
    <source>
        <dbReference type="SAM" id="MobiDB-lite"/>
    </source>
</evidence>
<keyword evidence="7" id="KW-0808">Transferase</keyword>
<protein>
    <recommendedName>
        <fullName evidence="5 14">Dol-P-Glc:Glc(2)Man(9)GlcNAc(2)-PP-Dol alpha-1,2-glucosyltransferase</fullName>
        <ecNumber evidence="4 14">2.4.1.256</ecNumber>
    </recommendedName>
</protein>
<feature type="signal peptide" evidence="16">
    <location>
        <begin position="1"/>
        <end position="23"/>
    </location>
</feature>
<evidence type="ECO:0000256" key="16">
    <source>
        <dbReference type="SAM" id="SignalP"/>
    </source>
</evidence>
<keyword evidence="18" id="KW-1185">Reference proteome</keyword>
<evidence type="ECO:0000256" key="9">
    <source>
        <dbReference type="ARBA" id="ARBA00022824"/>
    </source>
</evidence>
<gene>
    <name evidence="17" type="ORF">SI7747_12015770</name>
</gene>
<evidence type="ECO:0000256" key="14">
    <source>
        <dbReference type="PIRNR" id="PIRNR028810"/>
    </source>
</evidence>
<accession>A0A7I8JI06</accession>
<evidence type="ECO:0000256" key="3">
    <source>
        <dbReference type="ARBA" id="ARBA00010600"/>
    </source>
</evidence>
<dbReference type="PIRSF" id="PIRSF028810">
    <property type="entry name" value="Alpha1_2_glucosyltferase_Alg10"/>
    <property type="match status" value="1"/>
</dbReference>
<keyword evidence="16" id="KW-0732">Signal</keyword>
<feature type="compositionally biased region" description="Low complexity" evidence="15">
    <location>
        <begin position="482"/>
        <end position="492"/>
    </location>
</feature>
<keyword evidence="9" id="KW-0256">Endoplasmic reticulum</keyword>
<dbReference type="Pfam" id="PF04922">
    <property type="entry name" value="DIE2_ALG10"/>
    <property type="match status" value="1"/>
</dbReference>
<evidence type="ECO:0000256" key="1">
    <source>
        <dbReference type="ARBA" id="ARBA00004477"/>
    </source>
</evidence>
<evidence type="ECO:0000256" key="7">
    <source>
        <dbReference type="ARBA" id="ARBA00022679"/>
    </source>
</evidence>
<feature type="transmembrane region" description="Helical" evidence="14">
    <location>
        <begin position="166"/>
        <end position="189"/>
    </location>
</feature>
<evidence type="ECO:0000313" key="17">
    <source>
        <dbReference type="EMBL" id="CAA2630132.1"/>
    </source>
</evidence>
<feature type="transmembrane region" description="Helical" evidence="14">
    <location>
        <begin position="423"/>
        <end position="442"/>
    </location>
</feature>
<evidence type="ECO:0000256" key="8">
    <source>
        <dbReference type="ARBA" id="ARBA00022692"/>
    </source>
</evidence>
<keyword evidence="10 14" id="KW-1133">Transmembrane helix</keyword>
<organism evidence="17">
    <name type="scientific">Spirodela intermedia</name>
    <name type="common">Intermediate duckweed</name>
    <dbReference type="NCBI Taxonomy" id="51605"/>
    <lineage>
        <taxon>Eukaryota</taxon>
        <taxon>Viridiplantae</taxon>
        <taxon>Streptophyta</taxon>
        <taxon>Embryophyta</taxon>
        <taxon>Tracheophyta</taxon>
        <taxon>Spermatophyta</taxon>
        <taxon>Magnoliopsida</taxon>
        <taxon>Liliopsida</taxon>
        <taxon>Araceae</taxon>
        <taxon>Lemnoideae</taxon>
        <taxon>Spirodela</taxon>
    </lineage>
</organism>
<dbReference type="GO" id="GO:0006488">
    <property type="term" value="P:dolichol-linked oligosaccharide biosynthetic process"/>
    <property type="evidence" value="ECO:0007669"/>
    <property type="project" value="UniProtKB-UniRule"/>
</dbReference>
<dbReference type="EMBL" id="CACRZD030000012">
    <property type="protein sequence ID" value="CAA6669375.1"/>
    <property type="molecule type" value="Genomic_DNA"/>
</dbReference>
<comment type="pathway">
    <text evidence="2">Protein modification; protein glycosylation.</text>
</comment>
<name>A0A7I8JI06_SPIIN</name>
<comment type="function">
    <text evidence="12">Dol-P-Glc:Glc(2)Man(9)GlcNAc(2)-PP-Dol alpha-1,2-glucosyltransferase that operates in the biosynthetic pathway of dolichol-linked oligosaccharides, the glycan precursors employed in protein asparagine (N)-glycosylation. The assembly of dolichol-linked oligosaccharides begins on the cytosolic side of the endoplasmic reticulum membrane and finishes in its lumen. The sequential addition of sugars to dolichol pyrophosphate produces dolichol-linked oligosaccharides containing fourteen sugars, including two GlcNAcs, nine mannoses and three glucoses. Once assembled, the oligosaccharide is transferred from the lipid to nascent proteins by oligosaccharyltransferases. In the lumen of the endoplasmic reticulum, adds the third and last glucose residue from dolichyl phosphate glucose (Dol-P-Glc) onto the lipid-linked oligosaccharide intermediate Glc(2)Man(9)GlcNAc(2)-PP-Dol to produce Glc(3)Man(9)GlcNAc(2)-PP-Dol.</text>
</comment>
<dbReference type="PANTHER" id="PTHR12989">
    <property type="entry name" value="ALPHA-1,2-GLUCOSYLTRANSFERASE ALG10"/>
    <property type="match status" value="1"/>
</dbReference>
<evidence type="ECO:0000256" key="12">
    <source>
        <dbReference type="ARBA" id="ARBA00044727"/>
    </source>
</evidence>
<comment type="subcellular location">
    <subcellularLocation>
        <location evidence="1">Endoplasmic reticulum membrane</location>
        <topology evidence="1">Multi-pass membrane protein</topology>
    </subcellularLocation>
</comment>
<dbReference type="GO" id="GO:0106073">
    <property type="term" value="F:dolichyl pyrophosphate Glc2Man9GlcNAc2 alpha-1,2-glucosyltransferase activity"/>
    <property type="evidence" value="ECO:0007669"/>
    <property type="project" value="UniProtKB-UniRule"/>
</dbReference>
<sequence>MGRRAVAAVVSLWVVSISVVVDRIVPDPYMDEIFHIPQAQRYCGGDLRSWDPMITTPPGLYCLSLAYIGALFPGISFMKPSGTFSEVCSTSFLRSTNGVLAVICSIIMYDILIHLRPNIGDRRVTIYAICVALYPVHWFFSFLYYTDVASTTAVLAMFLASLKGHHWISSLLGAIAVFIRQTNVIWILFIASNAAIDHVEAISQKYNVQSGDSASLLMEDEVVLNESRFETKSKLRRRFQHSTKSVRPSISERSSLVHELYAIILKMWRFKWRLLISFFPFILVLAGFMTFVFWNGSIVLGAKEDHVASPHFAQMMYFGLISAAATAPLHFNSTQFTYLLEPFWKKRTTGILQWLVALVVGFVSVHWFSIAHPYLLADNRHYTFYFWRKIIRAHWASKYLMIPLCIYCLFSIGSILGKSRGRTWALSFFLACSAALVPAPLVEFRYYTVPIILFLLNSQVDSQISWALTSALFVATDVSPCRCSSSGPSSGRTSQESRDSSGSI</sequence>
<evidence type="ECO:0000256" key="13">
    <source>
        <dbReference type="ARBA" id="ARBA00048064"/>
    </source>
</evidence>
<dbReference type="PANTHER" id="PTHR12989:SF10">
    <property type="entry name" value="DOL-P-GLC:GLC(2)MAN(9)GLCNAC(2)-PP-DOL ALPHA-1,2-GLUCOSYLTRANSFERASE-RELATED"/>
    <property type="match status" value="1"/>
</dbReference>
<feature type="transmembrane region" description="Helical" evidence="14">
    <location>
        <begin position="274"/>
        <end position="294"/>
    </location>
</feature>
<feature type="transmembrane region" description="Helical" evidence="14">
    <location>
        <begin position="351"/>
        <end position="375"/>
    </location>
</feature>
<evidence type="ECO:0000256" key="5">
    <source>
        <dbReference type="ARBA" id="ARBA00018512"/>
    </source>
</evidence>
<keyword evidence="8 14" id="KW-0812">Transmembrane</keyword>
<keyword evidence="6 14" id="KW-0328">Glycosyltransferase</keyword>
<dbReference type="Proteomes" id="UP001189122">
    <property type="component" value="Unassembled WGS sequence"/>
</dbReference>
<evidence type="ECO:0000256" key="11">
    <source>
        <dbReference type="ARBA" id="ARBA00023136"/>
    </source>
</evidence>